<evidence type="ECO:0000313" key="13">
    <source>
        <dbReference type="Proteomes" id="UP000238479"/>
    </source>
</evidence>
<dbReference type="AlphaFoldDB" id="A0A2P6RQ43"/>
<comment type="caution">
    <text evidence="12">The sequence shown here is derived from an EMBL/GenBank/DDBJ whole genome shotgun (WGS) entry which is preliminary data.</text>
</comment>
<dbReference type="GO" id="GO:0008270">
    <property type="term" value="F:zinc ion binding"/>
    <property type="evidence" value="ECO:0007669"/>
    <property type="project" value="UniProtKB-KW"/>
</dbReference>
<keyword evidence="13" id="KW-1185">Reference proteome</keyword>
<gene>
    <name evidence="12" type="ORF">RchiOBHm_Chr2g0112121</name>
</gene>
<evidence type="ECO:0000256" key="5">
    <source>
        <dbReference type="ARBA" id="ARBA00022723"/>
    </source>
</evidence>
<evidence type="ECO:0000256" key="3">
    <source>
        <dbReference type="ARBA" id="ARBA00012483"/>
    </source>
</evidence>
<feature type="domain" description="SPX" evidence="11">
    <location>
        <begin position="1"/>
        <end position="148"/>
    </location>
</feature>
<keyword evidence="6 9" id="KW-0863">Zinc-finger</keyword>
<dbReference type="InterPro" id="IPR004331">
    <property type="entry name" value="SPX_dom"/>
</dbReference>
<evidence type="ECO:0000259" key="11">
    <source>
        <dbReference type="PROSITE" id="PS51382"/>
    </source>
</evidence>
<evidence type="ECO:0000256" key="9">
    <source>
        <dbReference type="PROSITE-ProRule" id="PRU00175"/>
    </source>
</evidence>
<keyword evidence="8" id="KW-0862">Zinc</keyword>
<comment type="pathway">
    <text evidence="2">Protein modification; protein ubiquitination.</text>
</comment>
<dbReference type="InterPro" id="IPR017907">
    <property type="entry name" value="Znf_RING_CS"/>
</dbReference>
<dbReference type="OrthoDB" id="6105938at2759"/>
<accession>A0A2P6RQ43</accession>
<evidence type="ECO:0000256" key="8">
    <source>
        <dbReference type="ARBA" id="ARBA00022833"/>
    </source>
</evidence>
<evidence type="ECO:0000256" key="4">
    <source>
        <dbReference type="ARBA" id="ARBA00022679"/>
    </source>
</evidence>
<dbReference type="EC" id="2.3.2.27" evidence="3"/>
<dbReference type="PANTHER" id="PTHR46764:SF1">
    <property type="entry name" value="E3 UBIQUITIN-PROTEIN LIGASE NLA"/>
    <property type="match status" value="1"/>
</dbReference>
<dbReference type="InterPro" id="IPR013083">
    <property type="entry name" value="Znf_RING/FYVE/PHD"/>
</dbReference>
<evidence type="ECO:0000259" key="10">
    <source>
        <dbReference type="PROSITE" id="PS50089"/>
    </source>
</evidence>
<dbReference type="Gramene" id="PRQ48562">
    <property type="protein sequence ID" value="PRQ48562"/>
    <property type="gene ID" value="RchiOBHm_Chr2g0112121"/>
</dbReference>
<dbReference type="PROSITE" id="PS50089">
    <property type="entry name" value="ZF_RING_2"/>
    <property type="match status" value="1"/>
</dbReference>
<dbReference type="PROSITE" id="PS00518">
    <property type="entry name" value="ZF_RING_1"/>
    <property type="match status" value="1"/>
</dbReference>
<organism evidence="12 13">
    <name type="scientific">Rosa chinensis</name>
    <name type="common">China rose</name>
    <dbReference type="NCBI Taxonomy" id="74649"/>
    <lineage>
        <taxon>Eukaryota</taxon>
        <taxon>Viridiplantae</taxon>
        <taxon>Streptophyta</taxon>
        <taxon>Embryophyta</taxon>
        <taxon>Tracheophyta</taxon>
        <taxon>Spermatophyta</taxon>
        <taxon>Magnoliopsida</taxon>
        <taxon>eudicotyledons</taxon>
        <taxon>Gunneridae</taxon>
        <taxon>Pentapetalae</taxon>
        <taxon>rosids</taxon>
        <taxon>fabids</taxon>
        <taxon>Rosales</taxon>
        <taxon>Rosaceae</taxon>
        <taxon>Rosoideae</taxon>
        <taxon>Rosoideae incertae sedis</taxon>
        <taxon>Rosa</taxon>
    </lineage>
</organism>
<dbReference type="SUPFAM" id="SSF57850">
    <property type="entry name" value="RING/U-box"/>
    <property type="match status" value="1"/>
</dbReference>
<reference evidence="12 13" key="1">
    <citation type="journal article" date="2018" name="Nat. Genet.">
        <title>The Rosa genome provides new insights in the design of modern roses.</title>
        <authorList>
            <person name="Bendahmane M."/>
        </authorList>
    </citation>
    <scope>NUCLEOTIDE SEQUENCE [LARGE SCALE GENOMIC DNA]</scope>
    <source>
        <strain evidence="13">cv. Old Blush</strain>
    </source>
</reference>
<evidence type="ECO:0000256" key="6">
    <source>
        <dbReference type="ARBA" id="ARBA00022771"/>
    </source>
</evidence>
<dbReference type="STRING" id="74649.A0A2P6RQ43"/>
<keyword evidence="4" id="KW-0808">Transferase</keyword>
<dbReference type="Proteomes" id="UP000238479">
    <property type="component" value="Chromosome 2"/>
</dbReference>
<dbReference type="PROSITE" id="PS51382">
    <property type="entry name" value="SPX"/>
    <property type="match status" value="1"/>
</dbReference>
<dbReference type="InterPro" id="IPR001841">
    <property type="entry name" value="Znf_RING"/>
</dbReference>
<dbReference type="OMA" id="ASHENMI"/>
<name>A0A2P6RQ43_ROSCH</name>
<dbReference type="PANTHER" id="PTHR46764">
    <property type="entry name" value="E3 UBIQUITIN-PROTEIN LIGASE BAH1"/>
    <property type="match status" value="1"/>
</dbReference>
<dbReference type="InterPro" id="IPR018957">
    <property type="entry name" value="Znf_C3HC4_RING-type"/>
</dbReference>
<sequence length="319" mass="37148">MKFADRYQQFMKEQKEEVPVIRLSNLKAVLKNCEIKDMHPKDRNTEEDCDCPVCDRTFFPSILKDMSVVVNFFNKRAQELLYSHLASGFKKYILRLKRKLKLKASHENMIKEAQDLVGYATITAFAIQKILKKYDKVHCSKKGQRFKYQAQTMKLELLKSPWLLELMAFHINVSKNRDERKAIWFVDFSLHKDDEHRPLFLVNLPHSIELNLDLTCPICLDTVFDPVFLTCSHILCHMCACSVASVTIVEGLRAATSAKKCPICRKGGVFGGAVQLAELSMLLSRSMPKYWKGRLQRERQERIKQAKEFWESECRSFLE</sequence>
<proteinExistence type="predicted"/>
<evidence type="ECO:0000256" key="7">
    <source>
        <dbReference type="ARBA" id="ARBA00022786"/>
    </source>
</evidence>
<dbReference type="EMBL" id="PDCK01000040">
    <property type="protein sequence ID" value="PRQ48562.1"/>
    <property type="molecule type" value="Genomic_DNA"/>
</dbReference>
<dbReference type="Gene3D" id="3.30.40.10">
    <property type="entry name" value="Zinc/RING finger domain, C3HC4 (zinc finger)"/>
    <property type="match status" value="1"/>
</dbReference>
<dbReference type="SMART" id="SM00184">
    <property type="entry name" value="RING"/>
    <property type="match status" value="1"/>
</dbReference>
<dbReference type="GO" id="GO:0016567">
    <property type="term" value="P:protein ubiquitination"/>
    <property type="evidence" value="ECO:0007669"/>
    <property type="project" value="UniProtKB-UniPathway"/>
</dbReference>
<keyword evidence="5" id="KW-0479">Metal-binding</keyword>
<comment type="catalytic activity">
    <reaction evidence="1">
        <text>S-ubiquitinyl-[E2 ubiquitin-conjugating enzyme]-L-cysteine + [acceptor protein]-L-lysine = [E2 ubiquitin-conjugating enzyme]-L-cysteine + N(6)-ubiquitinyl-[acceptor protein]-L-lysine.</text>
        <dbReference type="EC" id="2.3.2.27"/>
    </reaction>
</comment>
<dbReference type="GO" id="GO:0061630">
    <property type="term" value="F:ubiquitin protein ligase activity"/>
    <property type="evidence" value="ECO:0007669"/>
    <property type="project" value="UniProtKB-EC"/>
</dbReference>
<dbReference type="Pfam" id="PF00097">
    <property type="entry name" value="zf-C3HC4"/>
    <property type="match status" value="1"/>
</dbReference>
<evidence type="ECO:0000313" key="12">
    <source>
        <dbReference type="EMBL" id="PRQ48562.1"/>
    </source>
</evidence>
<protein>
    <recommendedName>
        <fullName evidence="3">RING-type E3 ubiquitin transferase</fullName>
        <ecNumber evidence="3">2.3.2.27</ecNumber>
    </recommendedName>
</protein>
<dbReference type="UniPathway" id="UPA00143"/>
<dbReference type="InterPro" id="IPR033326">
    <property type="entry name" value="BAH1"/>
</dbReference>
<keyword evidence="7" id="KW-0833">Ubl conjugation pathway</keyword>
<evidence type="ECO:0000256" key="2">
    <source>
        <dbReference type="ARBA" id="ARBA00004906"/>
    </source>
</evidence>
<evidence type="ECO:0000256" key="1">
    <source>
        <dbReference type="ARBA" id="ARBA00000900"/>
    </source>
</evidence>
<feature type="domain" description="RING-type" evidence="10">
    <location>
        <begin position="216"/>
        <end position="265"/>
    </location>
</feature>